<protein>
    <recommendedName>
        <fullName evidence="2">DUF1468 domain-containing protein</fullName>
    </recommendedName>
</protein>
<dbReference type="AlphaFoldDB" id="A0A160TSU0"/>
<accession>A0A160TSU0</accession>
<keyword evidence="1" id="KW-0472">Membrane</keyword>
<evidence type="ECO:0000256" key="1">
    <source>
        <dbReference type="SAM" id="Phobius"/>
    </source>
</evidence>
<dbReference type="EMBL" id="CZRL01000082">
    <property type="protein sequence ID" value="CUS52362.1"/>
    <property type="molecule type" value="Genomic_DNA"/>
</dbReference>
<dbReference type="Pfam" id="PF07331">
    <property type="entry name" value="TctB"/>
    <property type="match status" value="1"/>
</dbReference>
<dbReference type="InterPro" id="IPR009936">
    <property type="entry name" value="DUF1468"/>
</dbReference>
<feature type="domain" description="DUF1468" evidence="2">
    <location>
        <begin position="18"/>
        <end position="158"/>
    </location>
</feature>
<organism evidence="3">
    <name type="scientific">hydrothermal vent metagenome</name>
    <dbReference type="NCBI Taxonomy" id="652676"/>
    <lineage>
        <taxon>unclassified sequences</taxon>
        <taxon>metagenomes</taxon>
        <taxon>ecological metagenomes</taxon>
    </lineage>
</organism>
<feature type="transmembrane region" description="Helical" evidence="1">
    <location>
        <begin position="93"/>
        <end position="119"/>
    </location>
</feature>
<reference evidence="3" key="1">
    <citation type="submission" date="2015-10" db="EMBL/GenBank/DDBJ databases">
        <authorList>
            <person name="Gilbert D.G."/>
        </authorList>
    </citation>
    <scope>NUCLEOTIDE SEQUENCE</scope>
</reference>
<gene>
    <name evidence="3" type="ORF">MGWOODY_XGa2536</name>
</gene>
<feature type="transmembrane region" description="Helical" evidence="1">
    <location>
        <begin position="50"/>
        <end position="72"/>
    </location>
</feature>
<sequence>MDQSDNARSSAAINLFCAAFIVVVTLVLVSQLGSQTRWLKRVDLVMQPGFFPALGLLVMGVPALVLSVVSFRQVRSGIEVKSPRIIVAGLHRCCEFAVWFLVYVYIIRWVGYLAATLLFMPALSLRVGFRGVRWMVTAVLIGLVVVLLFRTGLQVRLPDGYVYGYLPPEIRNFMIRNF</sequence>
<name>A0A160TSU0_9ZZZZ</name>
<feature type="transmembrane region" description="Helical" evidence="1">
    <location>
        <begin position="12"/>
        <end position="30"/>
    </location>
</feature>
<feature type="transmembrane region" description="Helical" evidence="1">
    <location>
        <begin position="131"/>
        <end position="149"/>
    </location>
</feature>
<evidence type="ECO:0000259" key="2">
    <source>
        <dbReference type="Pfam" id="PF07331"/>
    </source>
</evidence>
<evidence type="ECO:0000313" key="3">
    <source>
        <dbReference type="EMBL" id="CUS52362.1"/>
    </source>
</evidence>
<keyword evidence="1" id="KW-1133">Transmembrane helix</keyword>
<keyword evidence="1" id="KW-0812">Transmembrane</keyword>
<proteinExistence type="predicted"/>